<name>A0A3P7NT80_DIBLA</name>
<dbReference type="EMBL" id="UYRU01045596">
    <property type="protein sequence ID" value="VDN08676.1"/>
    <property type="molecule type" value="Genomic_DNA"/>
</dbReference>
<evidence type="ECO:0000313" key="2">
    <source>
        <dbReference type="Proteomes" id="UP000281553"/>
    </source>
</evidence>
<accession>A0A3P7NT80</accession>
<proteinExistence type="predicted"/>
<protein>
    <submittedName>
        <fullName evidence="1">Uncharacterized protein</fullName>
    </submittedName>
</protein>
<keyword evidence="2" id="KW-1185">Reference proteome</keyword>
<dbReference type="OrthoDB" id="198977at2759"/>
<dbReference type="AlphaFoldDB" id="A0A3P7NT80"/>
<dbReference type="Proteomes" id="UP000281553">
    <property type="component" value="Unassembled WGS sequence"/>
</dbReference>
<organism evidence="1 2">
    <name type="scientific">Dibothriocephalus latus</name>
    <name type="common">Fish tapeworm</name>
    <name type="synonym">Diphyllobothrium latum</name>
    <dbReference type="NCBI Taxonomy" id="60516"/>
    <lineage>
        <taxon>Eukaryota</taxon>
        <taxon>Metazoa</taxon>
        <taxon>Spiralia</taxon>
        <taxon>Lophotrochozoa</taxon>
        <taxon>Platyhelminthes</taxon>
        <taxon>Cestoda</taxon>
        <taxon>Eucestoda</taxon>
        <taxon>Diphyllobothriidea</taxon>
        <taxon>Diphyllobothriidae</taxon>
        <taxon>Dibothriocephalus</taxon>
    </lineage>
</organism>
<sequence length="142" mass="15807">MRSLWGSVILAPVSASPPKPLTFMVFFLQVFAVDRVSSRLLFRSGISALTPGGEAWLPLQLPILWTVGEGPQPLQPEEGKRLYSNKHLPLHECIELLNTVLLQFEANKASVCPSPPSEQATANGKTFRLLELLFCFRYCPLK</sequence>
<reference evidence="1 2" key="1">
    <citation type="submission" date="2018-11" db="EMBL/GenBank/DDBJ databases">
        <authorList>
            <consortium name="Pathogen Informatics"/>
        </authorList>
    </citation>
    <scope>NUCLEOTIDE SEQUENCE [LARGE SCALE GENOMIC DNA]</scope>
</reference>
<gene>
    <name evidence="1" type="ORF">DILT_LOCUS4507</name>
</gene>
<evidence type="ECO:0000313" key="1">
    <source>
        <dbReference type="EMBL" id="VDN08676.1"/>
    </source>
</evidence>